<dbReference type="AlphaFoldDB" id="A0A165FWL9"/>
<dbReference type="InParanoid" id="A0A165FWL9"/>
<feature type="transmembrane region" description="Helical" evidence="1">
    <location>
        <begin position="66"/>
        <end position="88"/>
    </location>
</feature>
<evidence type="ECO:0000256" key="1">
    <source>
        <dbReference type="SAM" id="Phobius"/>
    </source>
</evidence>
<gene>
    <name evidence="2" type="ORF">L228DRAFT_154040</name>
</gene>
<organism evidence="2 3">
    <name type="scientific">Xylona heveae (strain CBS 132557 / TC161)</name>
    <dbReference type="NCBI Taxonomy" id="1328760"/>
    <lineage>
        <taxon>Eukaryota</taxon>
        <taxon>Fungi</taxon>
        <taxon>Dikarya</taxon>
        <taxon>Ascomycota</taxon>
        <taxon>Pezizomycotina</taxon>
        <taxon>Xylonomycetes</taxon>
        <taxon>Xylonales</taxon>
        <taxon>Xylonaceae</taxon>
        <taxon>Xylona</taxon>
    </lineage>
</organism>
<keyword evidence="1" id="KW-1133">Transmembrane helix</keyword>
<dbReference type="Proteomes" id="UP000076632">
    <property type="component" value="Unassembled WGS sequence"/>
</dbReference>
<evidence type="ECO:0000313" key="3">
    <source>
        <dbReference type="Proteomes" id="UP000076632"/>
    </source>
</evidence>
<keyword evidence="1" id="KW-0472">Membrane</keyword>
<feature type="transmembrane region" description="Helical" evidence="1">
    <location>
        <begin position="15"/>
        <end position="35"/>
    </location>
</feature>
<evidence type="ECO:0000313" key="2">
    <source>
        <dbReference type="EMBL" id="KZF21473.1"/>
    </source>
</evidence>
<dbReference type="RefSeq" id="XP_018187028.1">
    <property type="nucleotide sequence ID" value="XM_018329314.1"/>
</dbReference>
<dbReference type="EMBL" id="KV407460">
    <property type="protein sequence ID" value="KZF21473.1"/>
    <property type="molecule type" value="Genomic_DNA"/>
</dbReference>
<protein>
    <submittedName>
        <fullName evidence="2">Uncharacterized protein</fullName>
    </submittedName>
</protein>
<name>A0A165FWL9_XYLHT</name>
<accession>A0A165FWL9</accession>
<keyword evidence="1" id="KW-0812">Transmembrane</keyword>
<keyword evidence="3" id="KW-1185">Reference proteome</keyword>
<dbReference type="GeneID" id="28894451"/>
<sequence>MICQKYLKKSYSTYLYFYLCVYFLLLPSLLSRFGVNIFIWEWLKAAWFLLFFFPLFPSYIFLFTRVFLFVCSFLLLYFFLFMFVIYRIPQLPHLQHCSTLSFILTWLFSRFSFTLSGSLPRTGLSRGVSLSRALQYMHISLHKIICYEK</sequence>
<feature type="transmembrane region" description="Helical" evidence="1">
    <location>
        <begin position="42"/>
        <end position="60"/>
    </location>
</feature>
<proteinExistence type="predicted"/>
<reference evidence="2 3" key="1">
    <citation type="journal article" date="2016" name="Fungal Biol.">
        <title>The genome of Xylona heveae provides a window into fungal endophytism.</title>
        <authorList>
            <person name="Gazis R."/>
            <person name="Kuo A."/>
            <person name="Riley R."/>
            <person name="LaButti K."/>
            <person name="Lipzen A."/>
            <person name="Lin J."/>
            <person name="Amirebrahimi M."/>
            <person name="Hesse C.N."/>
            <person name="Spatafora J.W."/>
            <person name="Henrissat B."/>
            <person name="Hainaut M."/>
            <person name="Grigoriev I.V."/>
            <person name="Hibbett D.S."/>
        </authorList>
    </citation>
    <scope>NUCLEOTIDE SEQUENCE [LARGE SCALE GENOMIC DNA]</scope>
    <source>
        <strain evidence="2 3">TC161</strain>
    </source>
</reference>